<sequence length="91" mass="10083">MLISQDEIFGPVMVLSKFKSIEERIEKANSSKYGLASGIVTKNMDIANTVSRSIRAGIVWINCFFAFDIDCPFGGYKMSGFGRDYGLEALD</sequence>
<name>A0A9C6TXC4_ARADU</name>
<dbReference type="InterPro" id="IPR016163">
    <property type="entry name" value="Ald_DH_C"/>
</dbReference>
<dbReference type="PANTHER" id="PTHR11699">
    <property type="entry name" value="ALDEHYDE DEHYDROGENASE-RELATED"/>
    <property type="match status" value="1"/>
</dbReference>
<evidence type="ECO:0000313" key="3">
    <source>
        <dbReference type="RefSeq" id="XP_052117203.1"/>
    </source>
</evidence>
<dbReference type="AlphaFoldDB" id="A0A9C6TXC4"/>
<dbReference type="InterPro" id="IPR015590">
    <property type="entry name" value="Aldehyde_DH_dom"/>
</dbReference>
<dbReference type="RefSeq" id="XP_052117203.1">
    <property type="nucleotide sequence ID" value="XM_052261243.1"/>
</dbReference>
<reference evidence="2" key="1">
    <citation type="journal article" date="2016" name="Nat. Genet.">
        <title>The genome sequences of Arachis duranensis and Arachis ipaensis, the diploid ancestors of cultivated peanut.</title>
        <authorList>
            <person name="Bertioli D.J."/>
            <person name="Cannon S.B."/>
            <person name="Froenicke L."/>
            <person name="Huang G."/>
            <person name="Farmer A.D."/>
            <person name="Cannon E.K."/>
            <person name="Liu X."/>
            <person name="Gao D."/>
            <person name="Clevenger J."/>
            <person name="Dash S."/>
            <person name="Ren L."/>
            <person name="Moretzsohn M.C."/>
            <person name="Shirasawa K."/>
            <person name="Huang W."/>
            <person name="Vidigal B."/>
            <person name="Abernathy B."/>
            <person name="Chu Y."/>
            <person name="Niederhuth C.E."/>
            <person name="Umale P."/>
            <person name="Araujo A.C."/>
            <person name="Kozik A."/>
            <person name="Kim K.D."/>
            <person name="Burow M.D."/>
            <person name="Varshney R.K."/>
            <person name="Wang X."/>
            <person name="Zhang X."/>
            <person name="Barkley N."/>
            <person name="Guimaraes P.M."/>
            <person name="Isobe S."/>
            <person name="Guo B."/>
            <person name="Liao B."/>
            <person name="Stalker H.T."/>
            <person name="Schmitz R.J."/>
            <person name="Scheffler B.E."/>
            <person name="Leal-Bertioli S.C."/>
            <person name="Xun X."/>
            <person name="Jackson S.A."/>
            <person name="Michelmore R."/>
            <person name="Ozias-Akins P."/>
        </authorList>
    </citation>
    <scope>NUCLEOTIDE SEQUENCE [LARGE SCALE GENOMIC DNA]</scope>
    <source>
        <strain evidence="2">cv. V14167</strain>
    </source>
</reference>
<reference evidence="3" key="2">
    <citation type="submission" date="2025-08" db="UniProtKB">
        <authorList>
            <consortium name="RefSeq"/>
        </authorList>
    </citation>
    <scope>IDENTIFICATION</scope>
    <source>
        <tissue evidence="3">Whole plant</tissue>
    </source>
</reference>
<proteinExistence type="predicted"/>
<dbReference type="InterPro" id="IPR016162">
    <property type="entry name" value="Ald_DH_N"/>
</dbReference>
<dbReference type="GO" id="GO:0016620">
    <property type="term" value="F:oxidoreductase activity, acting on the aldehyde or oxo group of donors, NAD or NADP as acceptor"/>
    <property type="evidence" value="ECO:0007669"/>
    <property type="project" value="InterPro"/>
</dbReference>
<organism evidence="2 3">
    <name type="scientific">Arachis duranensis</name>
    <name type="common">Wild peanut</name>
    <dbReference type="NCBI Taxonomy" id="130453"/>
    <lineage>
        <taxon>Eukaryota</taxon>
        <taxon>Viridiplantae</taxon>
        <taxon>Streptophyta</taxon>
        <taxon>Embryophyta</taxon>
        <taxon>Tracheophyta</taxon>
        <taxon>Spermatophyta</taxon>
        <taxon>Magnoliopsida</taxon>
        <taxon>eudicotyledons</taxon>
        <taxon>Gunneridae</taxon>
        <taxon>Pentapetalae</taxon>
        <taxon>rosids</taxon>
        <taxon>fabids</taxon>
        <taxon>Fabales</taxon>
        <taxon>Fabaceae</taxon>
        <taxon>Papilionoideae</taxon>
        <taxon>50 kb inversion clade</taxon>
        <taxon>dalbergioids sensu lato</taxon>
        <taxon>Dalbergieae</taxon>
        <taxon>Pterocarpus clade</taxon>
        <taxon>Arachis</taxon>
    </lineage>
</organism>
<dbReference type="Gene3D" id="3.40.309.10">
    <property type="entry name" value="Aldehyde Dehydrogenase, Chain A, domain 2"/>
    <property type="match status" value="1"/>
</dbReference>
<dbReference type="Gene3D" id="3.40.605.10">
    <property type="entry name" value="Aldehyde Dehydrogenase, Chain A, domain 1"/>
    <property type="match status" value="1"/>
</dbReference>
<dbReference type="KEGG" id="adu:127746918"/>
<accession>A0A9C6TXC4</accession>
<protein>
    <submittedName>
        <fullName evidence="3">Aldehyde dehydrogenase 1-like</fullName>
    </submittedName>
</protein>
<dbReference type="Pfam" id="PF00171">
    <property type="entry name" value="Aldedh"/>
    <property type="match status" value="1"/>
</dbReference>
<dbReference type="GeneID" id="127746918"/>
<dbReference type="InterPro" id="IPR016161">
    <property type="entry name" value="Ald_DH/histidinol_DH"/>
</dbReference>
<feature type="domain" description="Aldehyde dehydrogenase" evidence="1">
    <location>
        <begin position="1"/>
        <end position="90"/>
    </location>
</feature>
<dbReference type="Proteomes" id="UP000515211">
    <property type="component" value="Chromosome 1"/>
</dbReference>
<evidence type="ECO:0000259" key="1">
    <source>
        <dbReference type="Pfam" id="PF00171"/>
    </source>
</evidence>
<gene>
    <name evidence="3" type="primary">LOC127746918</name>
</gene>
<dbReference type="SUPFAM" id="SSF53720">
    <property type="entry name" value="ALDH-like"/>
    <property type="match status" value="1"/>
</dbReference>
<evidence type="ECO:0000313" key="2">
    <source>
        <dbReference type="Proteomes" id="UP000515211"/>
    </source>
</evidence>
<keyword evidence="2" id="KW-1185">Reference proteome</keyword>